<evidence type="ECO:0000259" key="7">
    <source>
        <dbReference type="PROSITE" id="PS51805"/>
    </source>
</evidence>
<dbReference type="InterPro" id="IPR001965">
    <property type="entry name" value="Znf_PHD"/>
</dbReference>
<keyword evidence="2 4" id="KW-0863">Zinc-finger</keyword>
<feature type="compositionally biased region" description="Polar residues" evidence="5">
    <location>
        <begin position="73"/>
        <end position="111"/>
    </location>
</feature>
<evidence type="ECO:0000256" key="2">
    <source>
        <dbReference type="ARBA" id="ARBA00022771"/>
    </source>
</evidence>
<accession>A0A1Y1HIF5</accession>
<dbReference type="PROSITE" id="PS51805">
    <property type="entry name" value="EPHD"/>
    <property type="match status" value="1"/>
</dbReference>
<dbReference type="InterPro" id="IPR034732">
    <property type="entry name" value="EPHD"/>
</dbReference>
<dbReference type="InterPro" id="IPR011011">
    <property type="entry name" value="Znf_FYVE_PHD"/>
</dbReference>
<evidence type="ECO:0000259" key="6">
    <source>
        <dbReference type="PROSITE" id="PS50016"/>
    </source>
</evidence>
<reference evidence="8 9" key="1">
    <citation type="journal article" date="2014" name="Nat. Commun.">
        <title>Klebsormidium flaccidum genome reveals primary factors for plant terrestrial adaptation.</title>
        <authorList>
            <person name="Hori K."/>
            <person name="Maruyama F."/>
            <person name="Fujisawa T."/>
            <person name="Togashi T."/>
            <person name="Yamamoto N."/>
            <person name="Seo M."/>
            <person name="Sato S."/>
            <person name="Yamada T."/>
            <person name="Mori H."/>
            <person name="Tajima N."/>
            <person name="Moriyama T."/>
            <person name="Ikeuchi M."/>
            <person name="Watanabe M."/>
            <person name="Wada H."/>
            <person name="Kobayashi K."/>
            <person name="Saito M."/>
            <person name="Masuda T."/>
            <person name="Sasaki-Sekimoto Y."/>
            <person name="Mashiguchi K."/>
            <person name="Awai K."/>
            <person name="Shimojima M."/>
            <person name="Masuda S."/>
            <person name="Iwai M."/>
            <person name="Nobusawa T."/>
            <person name="Narise T."/>
            <person name="Kondo S."/>
            <person name="Saito H."/>
            <person name="Sato R."/>
            <person name="Murakawa M."/>
            <person name="Ihara Y."/>
            <person name="Oshima-Yamada Y."/>
            <person name="Ohtaka K."/>
            <person name="Satoh M."/>
            <person name="Sonobe K."/>
            <person name="Ishii M."/>
            <person name="Ohtani R."/>
            <person name="Kanamori-Sato M."/>
            <person name="Honoki R."/>
            <person name="Miyazaki D."/>
            <person name="Mochizuki H."/>
            <person name="Umetsu J."/>
            <person name="Higashi K."/>
            <person name="Shibata D."/>
            <person name="Kamiya Y."/>
            <person name="Sato N."/>
            <person name="Nakamura Y."/>
            <person name="Tabata S."/>
            <person name="Ida S."/>
            <person name="Kurokawa K."/>
            <person name="Ohta H."/>
        </authorList>
    </citation>
    <scope>NUCLEOTIDE SEQUENCE [LARGE SCALE GENOMIC DNA]</scope>
    <source>
        <strain evidence="8 9">NIES-2285</strain>
    </source>
</reference>
<gene>
    <name evidence="8" type="ORF">KFL_000100300</name>
</gene>
<keyword evidence="3" id="KW-0862">Zinc</keyword>
<dbReference type="Pfam" id="PF13832">
    <property type="entry name" value="zf-HC5HC2H_2"/>
    <property type="match status" value="1"/>
</dbReference>
<dbReference type="Proteomes" id="UP000054558">
    <property type="component" value="Unassembled WGS sequence"/>
</dbReference>
<dbReference type="PROSITE" id="PS50016">
    <property type="entry name" value="ZF_PHD_2"/>
    <property type="match status" value="1"/>
</dbReference>
<dbReference type="PANTHER" id="PTHR13793:SF148">
    <property type="entry name" value="RING_FYVE_PHD ZINC FINGER SUPERFAMILY PROTEIN"/>
    <property type="match status" value="1"/>
</dbReference>
<dbReference type="PROSITE" id="PS01359">
    <property type="entry name" value="ZF_PHD_1"/>
    <property type="match status" value="1"/>
</dbReference>
<dbReference type="SUPFAM" id="SSF57903">
    <property type="entry name" value="FYVE/PHD zinc finger"/>
    <property type="match status" value="1"/>
</dbReference>
<feature type="compositionally biased region" description="Polar residues" evidence="5">
    <location>
        <begin position="134"/>
        <end position="143"/>
    </location>
</feature>
<feature type="domain" description="PHD-type" evidence="6">
    <location>
        <begin position="164"/>
        <end position="215"/>
    </location>
</feature>
<evidence type="ECO:0000313" key="9">
    <source>
        <dbReference type="Proteomes" id="UP000054558"/>
    </source>
</evidence>
<dbReference type="InterPro" id="IPR019787">
    <property type="entry name" value="Znf_PHD-finger"/>
</dbReference>
<evidence type="ECO:0000256" key="3">
    <source>
        <dbReference type="ARBA" id="ARBA00022833"/>
    </source>
</evidence>
<evidence type="ECO:0000313" key="8">
    <source>
        <dbReference type="EMBL" id="GAQ78264.1"/>
    </source>
</evidence>
<feature type="domain" description="PHD-type" evidence="7">
    <location>
        <begin position="219"/>
        <end position="331"/>
    </location>
</feature>
<dbReference type="Pfam" id="PF13831">
    <property type="entry name" value="PHD_2"/>
    <property type="match status" value="1"/>
</dbReference>
<dbReference type="CDD" id="cd15571">
    <property type="entry name" value="ePHD"/>
    <property type="match status" value="1"/>
</dbReference>
<dbReference type="Gene3D" id="3.30.40.10">
    <property type="entry name" value="Zinc/RING finger domain, C3HC4 (zinc finger)"/>
    <property type="match status" value="2"/>
</dbReference>
<keyword evidence="9" id="KW-1185">Reference proteome</keyword>
<dbReference type="InterPro" id="IPR013083">
    <property type="entry name" value="Znf_RING/FYVE/PHD"/>
</dbReference>
<dbReference type="InterPro" id="IPR050701">
    <property type="entry name" value="Histone_Mod_Regulator"/>
</dbReference>
<name>A0A1Y1HIF5_KLENI</name>
<dbReference type="GO" id="GO:0008270">
    <property type="term" value="F:zinc ion binding"/>
    <property type="evidence" value="ECO:0007669"/>
    <property type="project" value="UniProtKB-KW"/>
</dbReference>
<dbReference type="AlphaFoldDB" id="A0A1Y1HIF5"/>
<dbReference type="InterPro" id="IPR019786">
    <property type="entry name" value="Zinc_finger_PHD-type_CS"/>
</dbReference>
<organism evidence="8 9">
    <name type="scientific">Klebsormidium nitens</name>
    <name type="common">Green alga</name>
    <name type="synonym">Ulothrix nitens</name>
    <dbReference type="NCBI Taxonomy" id="105231"/>
    <lineage>
        <taxon>Eukaryota</taxon>
        <taxon>Viridiplantae</taxon>
        <taxon>Streptophyta</taxon>
        <taxon>Klebsormidiophyceae</taxon>
        <taxon>Klebsormidiales</taxon>
        <taxon>Klebsormidiaceae</taxon>
        <taxon>Klebsormidium</taxon>
    </lineage>
</organism>
<evidence type="ECO:0000256" key="1">
    <source>
        <dbReference type="ARBA" id="ARBA00022723"/>
    </source>
</evidence>
<evidence type="ECO:0000256" key="5">
    <source>
        <dbReference type="SAM" id="MobiDB-lite"/>
    </source>
</evidence>
<dbReference type="EMBL" id="DF236959">
    <property type="protein sequence ID" value="GAQ78264.1"/>
    <property type="molecule type" value="Genomic_DNA"/>
</dbReference>
<protein>
    <submittedName>
        <fullName evidence="8">FYVE/PHD zinc finger-containing protein</fullName>
    </submittedName>
</protein>
<dbReference type="STRING" id="105231.A0A1Y1HIF5"/>
<dbReference type="CDD" id="cd15492">
    <property type="entry name" value="PHD_BRPF_JADE_like"/>
    <property type="match status" value="1"/>
</dbReference>
<dbReference type="OrthoDB" id="20839at2759"/>
<feature type="compositionally biased region" description="Polar residues" evidence="5">
    <location>
        <begin position="54"/>
        <end position="66"/>
    </location>
</feature>
<evidence type="ECO:0000256" key="4">
    <source>
        <dbReference type="PROSITE-ProRule" id="PRU00146"/>
    </source>
</evidence>
<sequence>MRNDQSLLPVTPTSDAQSSPPDPLLQQFLFKVPRTPHMESISTPSRKHERLSSSHDTGGQRDSTFLTPRDSFRTPQNHTRTLQDQFRTPHAQTPGASTTIRKQGQNSTPTTARKEKLAFPDTPSPCQGHVALPSPSTTTNGVSQRVLPSVGLRLEEAGAGEEEAAECCICHDKEGENLIVFCDGCDLAVHPSCYGYPLSREVPEGTWLCERCEHPSPSAPRCSLCPSAGGAMKRTTDWQWAHLSCGFFIPEVFFLGPNGNDYVHTLHVPRVRFRMLCHVCEEWHGACVHCTETGCDRWFHVTCGQARGFAIEYRRNKHGRDIVLAFCEAHTTKWEKDKREKKRFKISSKLSVKKR</sequence>
<dbReference type="SMART" id="SM00249">
    <property type="entry name" value="PHD"/>
    <property type="match status" value="2"/>
</dbReference>
<proteinExistence type="predicted"/>
<feature type="region of interest" description="Disordered" evidence="5">
    <location>
        <begin position="1"/>
        <end position="143"/>
    </location>
</feature>
<dbReference type="PANTHER" id="PTHR13793">
    <property type="entry name" value="PHD FINGER PROTEINS"/>
    <property type="match status" value="1"/>
</dbReference>
<feature type="compositionally biased region" description="Polar residues" evidence="5">
    <location>
        <begin position="1"/>
        <end position="19"/>
    </location>
</feature>
<keyword evidence="1" id="KW-0479">Metal-binding</keyword>